<dbReference type="PANTHER" id="PTHR19328">
    <property type="entry name" value="HEDGEHOG-INTERACTING PROTEIN"/>
    <property type="match status" value="1"/>
</dbReference>
<protein>
    <submittedName>
        <fullName evidence="3">PQQ-dependent sugar dehydrogenase</fullName>
    </submittedName>
</protein>
<dbReference type="EMBL" id="JAUOZU010000013">
    <property type="protein sequence ID" value="MDO6965724.1"/>
    <property type="molecule type" value="Genomic_DNA"/>
</dbReference>
<dbReference type="Proteomes" id="UP001174932">
    <property type="component" value="Unassembled WGS sequence"/>
</dbReference>
<evidence type="ECO:0000256" key="1">
    <source>
        <dbReference type="SAM" id="MobiDB-lite"/>
    </source>
</evidence>
<sequence length="567" mass="59695">MARKKSAIPEQFETATGLDPKFGPGANEHLFAQGQNDVLSGGDGNDKLSGGLGNDILYGHSAGDRKDSNGFILADEVANIGYGAVEAVSAPGDPGFLFALSKDDGKVYRINLETGARSTFLDIPDDEIGDGGERGALGIAFHPDYKQNGRFFVYMTNADGAIEVREYSRADGDRRHADPDPVSTIITIPHTLAKNHNGGSMRFGPDGYLYLGTGDGGGGGDPEGNAQDRNSLLGKILRLDINGDDFPGQAGRSYAIPEDNPFVGKAGADEIWALGVRNPWRLSFDEATGDFYIGDVGQSAWEEVNYIKAGTKGGLNFGWNEREGYVAYEGSVADPSKFTDPIHVYPHDGDNASITGGIVYRGDAGGMQGAYIYADFVQNRLYSLKVVSGEAVQEVNRTAQIRGADLSNISSFGSDSDGNLYAVGLSGAIWRLTPGSTAGDGADKLFGGAGNDTFYGGVGGDHLDGGADNDHLNGGLGSDRLTGGTGEDVFVFNARSGRDTITDFDAVGSVHDRIDLSALAAITDLTDLKADHLTVKGDDLVITAGEVSIRLLDVSKADLDRGDFIFG</sequence>
<dbReference type="Pfam" id="PF00353">
    <property type="entry name" value="HemolysinCabind"/>
    <property type="match status" value="2"/>
</dbReference>
<gene>
    <name evidence="3" type="ORF">Q4481_17310</name>
</gene>
<evidence type="ECO:0000313" key="4">
    <source>
        <dbReference type="Proteomes" id="UP001174932"/>
    </source>
</evidence>
<comment type="caution">
    <text evidence="3">The sequence shown here is derived from an EMBL/GenBank/DDBJ whole genome shotgun (WGS) entry which is preliminary data.</text>
</comment>
<dbReference type="SUPFAM" id="SSF50952">
    <property type="entry name" value="Soluble quinoprotein glucose dehydrogenase"/>
    <property type="match status" value="1"/>
</dbReference>
<keyword evidence="4" id="KW-1185">Reference proteome</keyword>
<proteinExistence type="predicted"/>
<dbReference type="InterPro" id="IPR011042">
    <property type="entry name" value="6-blade_b-propeller_TolB-like"/>
</dbReference>
<reference evidence="3" key="1">
    <citation type="journal article" date="2015" name="Int. J. Syst. Evol. Microbiol.">
        <title>Rhizobium alvei sp. nov., isolated from a freshwater river.</title>
        <authorList>
            <person name="Sheu S.Y."/>
            <person name="Huang H.W."/>
            <person name="Young C.C."/>
            <person name="Chen W.M."/>
        </authorList>
    </citation>
    <scope>NUCLEOTIDE SEQUENCE</scope>
    <source>
        <strain evidence="3">TNR-22</strain>
    </source>
</reference>
<dbReference type="SUPFAM" id="SSF51120">
    <property type="entry name" value="beta-Roll"/>
    <property type="match status" value="2"/>
</dbReference>
<organism evidence="3 4">
    <name type="scientific">Rhizobium alvei</name>
    <dbReference type="NCBI Taxonomy" id="1132659"/>
    <lineage>
        <taxon>Bacteria</taxon>
        <taxon>Pseudomonadati</taxon>
        <taxon>Pseudomonadota</taxon>
        <taxon>Alphaproteobacteria</taxon>
        <taxon>Hyphomicrobiales</taxon>
        <taxon>Rhizobiaceae</taxon>
        <taxon>Rhizobium/Agrobacterium group</taxon>
        <taxon>Rhizobium</taxon>
    </lineage>
</organism>
<dbReference type="InterPro" id="IPR011041">
    <property type="entry name" value="Quinoprot_gluc/sorb_DH_b-prop"/>
</dbReference>
<reference evidence="3" key="2">
    <citation type="submission" date="2023-07" db="EMBL/GenBank/DDBJ databases">
        <authorList>
            <person name="Shen H."/>
        </authorList>
    </citation>
    <scope>NUCLEOTIDE SEQUENCE</scope>
    <source>
        <strain evidence="3">TNR-22</strain>
    </source>
</reference>
<feature type="region of interest" description="Disordered" evidence="1">
    <location>
        <begin position="1"/>
        <end position="25"/>
    </location>
</feature>
<dbReference type="Gene3D" id="2.120.10.30">
    <property type="entry name" value="TolB, C-terminal domain"/>
    <property type="match status" value="1"/>
</dbReference>
<accession>A0ABT8YR22</accession>
<dbReference type="Pfam" id="PF07995">
    <property type="entry name" value="GSDH"/>
    <property type="match status" value="1"/>
</dbReference>
<feature type="domain" description="Glucose/Sorbosone dehydrogenase" evidence="2">
    <location>
        <begin position="104"/>
        <end position="423"/>
    </location>
</feature>
<evidence type="ECO:0000313" key="3">
    <source>
        <dbReference type="EMBL" id="MDO6965724.1"/>
    </source>
</evidence>
<dbReference type="RefSeq" id="WP_304377658.1">
    <property type="nucleotide sequence ID" value="NZ_JAUOZU010000013.1"/>
</dbReference>
<dbReference type="PROSITE" id="PS00330">
    <property type="entry name" value="HEMOLYSIN_CALCIUM"/>
    <property type="match status" value="2"/>
</dbReference>
<dbReference type="PANTHER" id="PTHR19328:SF75">
    <property type="entry name" value="ALDOSE SUGAR DEHYDROGENASE YLII"/>
    <property type="match status" value="1"/>
</dbReference>
<dbReference type="InterPro" id="IPR012938">
    <property type="entry name" value="Glc/Sorbosone_DH"/>
</dbReference>
<dbReference type="InterPro" id="IPR018511">
    <property type="entry name" value="Hemolysin-typ_Ca-bd_CS"/>
</dbReference>
<evidence type="ECO:0000259" key="2">
    <source>
        <dbReference type="Pfam" id="PF07995"/>
    </source>
</evidence>
<name>A0ABT8YR22_9HYPH</name>
<dbReference type="PRINTS" id="PR00313">
    <property type="entry name" value="CABNDNGRPT"/>
</dbReference>
<dbReference type="InterPro" id="IPR011049">
    <property type="entry name" value="Serralysin-like_metalloprot_C"/>
</dbReference>
<dbReference type="Gene3D" id="2.150.10.10">
    <property type="entry name" value="Serralysin-like metalloprotease, C-terminal"/>
    <property type="match status" value="1"/>
</dbReference>
<dbReference type="InterPro" id="IPR001343">
    <property type="entry name" value="Hemolysn_Ca-bd"/>
</dbReference>